<reference evidence="5" key="1">
    <citation type="submission" date="2014-09" db="EMBL/GenBank/DDBJ databases">
        <authorList>
            <person name="Probst J Alexander"/>
        </authorList>
    </citation>
    <scope>NUCLEOTIDE SEQUENCE</scope>
</reference>
<dbReference type="SUPFAM" id="SSF116820">
    <property type="entry name" value="Rps17e-like"/>
    <property type="match status" value="1"/>
</dbReference>
<gene>
    <name evidence="5" type="ORF">MSIBF_A3060013</name>
</gene>
<keyword evidence="3" id="KW-0687">Ribonucleoprotein</keyword>
<accession>A0A098EBW7</accession>
<evidence type="ECO:0000256" key="2">
    <source>
        <dbReference type="ARBA" id="ARBA00022980"/>
    </source>
</evidence>
<protein>
    <submittedName>
        <fullName evidence="5">30S ribosomal protein S17e (Modular protein)</fullName>
    </submittedName>
</protein>
<dbReference type="EMBL" id="CCXY01000231">
    <property type="protein sequence ID" value="CEG13004.1"/>
    <property type="molecule type" value="Genomic_DNA"/>
</dbReference>
<evidence type="ECO:0000256" key="4">
    <source>
        <dbReference type="SAM" id="MobiDB-lite"/>
    </source>
</evidence>
<dbReference type="GO" id="GO:0005840">
    <property type="term" value="C:ribosome"/>
    <property type="evidence" value="ECO:0007669"/>
    <property type="project" value="UniProtKB-KW"/>
</dbReference>
<dbReference type="GO" id="GO:0006412">
    <property type="term" value="P:translation"/>
    <property type="evidence" value="ECO:0007669"/>
    <property type="project" value="InterPro"/>
</dbReference>
<comment type="similarity">
    <text evidence="1">Belongs to the eukaryotic ribosomal protein eS17 family.</text>
</comment>
<dbReference type="Pfam" id="PF00833">
    <property type="entry name" value="Ribosomal_S17e"/>
    <property type="match status" value="1"/>
</dbReference>
<dbReference type="PROSITE" id="PS00712">
    <property type="entry name" value="RIBOSOMAL_S17E"/>
    <property type="match status" value="1"/>
</dbReference>
<dbReference type="GO" id="GO:0005829">
    <property type="term" value="C:cytosol"/>
    <property type="evidence" value="ECO:0007669"/>
    <property type="project" value="UniProtKB-ARBA"/>
</dbReference>
<feature type="region of interest" description="Disordered" evidence="4">
    <location>
        <begin position="64"/>
        <end position="92"/>
    </location>
</feature>
<evidence type="ECO:0000256" key="3">
    <source>
        <dbReference type="ARBA" id="ARBA00023274"/>
    </source>
</evidence>
<sequence>MGRIKQTYIKRAGMEIYRTHKEELAGNFEANKEKVNEYTDIDSKPVRNKIAGYLTKYVKRMRKKESKDTCSSQENVEEDSREASQEDSAVVEKSVEVAAQQEIKNNYTQ</sequence>
<dbReference type="NCBIfam" id="NF002242">
    <property type="entry name" value="PRK01151.1"/>
    <property type="match status" value="1"/>
</dbReference>
<dbReference type="Gene3D" id="1.10.60.20">
    <property type="entry name" value="Ribosomal protein S17e-like"/>
    <property type="match status" value="1"/>
</dbReference>
<dbReference type="HAMAP" id="MF_00511">
    <property type="entry name" value="Ribosomal_eS17"/>
    <property type="match status" value="1"/>
</dbReference>
<dbReference type="PANTHER" id="PTHR10732">
    <property type="entry name" value="40S RIBOSOMAL PROTEIN S17"/>
    <property type="match status" value="1"/>
</dbReference>
<dbReference type="AlphaFoldDB" id="A0A098EBW7"/>
<dbReference type="InterPro" id="IPR018273">
    <property type="entry name" value="Ribosomal_eS17_CS"/>
</dbReference>
<dbReference type="InterPro" id="IPR036401">
    <property type="entry name" value="Ribosomal_eS17_sf"/>
</dbReference>
<keyword evidence="2 5" id="KW-0689">Ribosomal protein</keyword>
<evidence type="ECO:0000256" key="1">
    <source>
        <dbReference type="ARBA" id="ARBA00010444"/>
    </source>
</evidence>
<dbReference type="PANTHER" id="PTHR10732:SF0">
    <property type="entry name" value="40S RIBOSOMAL PROTEIN S17"/>
    <property type="match status" value="1"/>
</dbReference>
<name>A0A098EBW7_9ZZZZ</name>
<dbReference type="GO" id="GO:1990904">
    <property type="term" value="C:ribonucleoprotein complex"/>
    <property type="evidence" value="ECO:0007669"/>
    <property type="project" value="UniProtKB-KW"/>
</dbReference>
<organism evidence="5">
    <name type="scientific">groundwater metagenome</name>
    <dbReference type="NCBI Taxonomy" id="717931"/>
    <lineage>
        <taxon>unclassified sequences</taxon>
        <taxon>metagenomes</taxon>
        <taxon>ecological metagenomes</taxon>
    </lineage>
</organism>
<dbReference type="InterPro" id="IPR001210">
    <property type="entry name" value="Ribosomal_eS17"/>
</dbReference>
<evidence type="ECO:0000313" key="5">
    <source>
        <dbReference type="EMBL" id="CEG13004.1"/>
    </source>
</evidence>
<dbReference type="GO" id="GO:0003735">
    <property type="term" value="F:structural constituent of ribosome"/>
    <property type="evidence" value="ECO:0007669"/>
    <property type="project" value="InterPro"/>
</dbReference>
<proteinExistence type="inferred from homology"/>